<dbReference type="InterPro" id="IPR003439">
    <property type="entry name" value="ABC_transporter-like_ATP-bd"/>
</dbReference>
<dbReference type="Pfam" id="PF00005">
    <property type="entry name" value="ABC_tran"/>
    <property type="match status" value="1"/>
</dbReference>
<protein>
    <submittedName>
        <fullName evidence="5">ABC transporter ATP-binding protein</fullName>
    </submittedName>
</protein>
<dbReference type="Proteomes" id="UP001212498">
    <property type="component" value="Unassembled WGS sequence"/>
</dbReference>
<name>A0ABT4ST37_9ACTN</name>
<accession>A0ABT4ST37</accession>
<dbReference type="InterPro" id="IPR003593">
    <property type="entry name" value="AAA+_ATPase"/>
</dbReference>
<dbReference type="SMART" id="SM00382">
    <property type="entry name" value="AAA"/>
    <property type="match status" value="1"/>
</dbReference>
<evidence type="ECO:0000256" key="1">
    <source>
        <dbReference type="ARBA" id="ARBA00022448"/>
    </source>
</evidence>
<keyword evidence="3 5" id="KW-0067">ATP-binding</keyword>
<dbReference type="SUPFAM" id="SSF52540">
    <property type="entry name" value="P-loop containing nucleoside triphosphate hydrolases"/>
    <property type="match status" value="1"/>
</dbReference>
<dbReference type="Gene3D" id="3.40.50.300">
    <property type="entry name" value="P-loop containing nucleotide triphosphate hydrolases"/>
    <property type="match status" value="1"/>
</dbReference>
<keyword evidence="6" id="KW-1185">Reference proteome</keyword>
<feature type="domain" description="ABC transporter" evidence="4">
    <location>
        <begin position="3"/>
        <end position="235"/>
    </location>
</feature>
<evidence type="ECO:0000313" key="5">
    <source>
        <dbReference type="EMBL" id="MDA0640423.1"/>
    </source>
</evidence>
<dbReference type="Pfam" id="PF12399">
    <property type="entry name" value="BCA_ABC_TP_C"/>
    <property type="match status" value="1"/>
</dbReference>
<keyword evidence="1" id="KW-0813">Transport</keyword>
<dbReference type="PROSITE" id="PS50893">
    <property type="entry name" value="ABC_TRANSPORTER_2"/>
    <property type="match status" value="1"/>
</dbReference>
<evidence type="ECO:0000256" key="3">
    <source>
        <dbReference type="ARBA" id="ARBA00022840"/>
    </source>
</evidence>
<comment type="caution">
    <text evidence="5">The sequence shown here is derived from an EMBL/GenBank/DDBJ whole genome shotgun (WGS) entry which is preliminary data.</text>
</comment>
<dbReference type="InterPro" id="IPR027417">
    <property type="entry name" value="P-loop_NTPase"/>
</dbReference>
<dbReference type="PANTHER" id="PTHR45772">
    <property type="entry name" value="CONSERVED COMPONENT OF ABC TRANSPORTER FOR NATURAL AMINO ACIDS-RELATED"/>
    <property type="match status" value="1"/>
</dbReference>
<dbReference type="RefSeq" id="WP_271275655.1">
    <property type="nucleotide sequence ID" value="NZ_BAABFD010000017.1"/>
</dbReference>
<gene>
    <name evidence="5" type="ORF">OUY24_07305</name>
</gene>
<organism evidence="5 6">
    <name type="scientific">Nonomuraea ferruginea</name>
    <dbReference type="NCBI Taxonomy" id="46174"/>
    <lineage>
        <taxon>Bacteria</taxon>
        <taxon>Bacillati</taxon>
        <taxon>Actinomycetota</taxon>
        <taxon>Actinomycetes</taxon>
        <taxon>Streptosporangiales</taxon>
        <taxon>Streptosporangiaceae</taxon>
        <taxon>Nonomuraea</taxon>
    </lineage>
</organism>
<sequence length="242" mass="25707">MILRMEGVSKAFGGLRALDSVTFEVERGTIHAVIGPNGAGKTTLFSVISGEQRPESGRILFDGQDVTARPAHLRARAGLVRTFQLTRPFPALSVLDNVTVAAGAHLRTRKEAVAAATGTIERIGLGAYLSRPAGELPAAARKQLELARALALRPKVLLLDEVLAGLTPAEREPMITLLGELRAEGMTLVLVEHVMPAVMRLADRVLVLDRGSVLAEGEPAAIARDPRVVTAYLGEDSDDALA</sequence>
<dbReference type="CDD" id="cd03219">
    <property type="entry name" value="ABC_Mj1267_LivG_branched"/>
    <property type="match status" value="1"/>
</dbReference>
<proteinExistence type="predicted"/>
<reference evidence="5 6" key="1">
    <citation type="submission" date="2022-11" db="EMBL/GenBank/DDBJ databases">
        <title>Nonomuraea corallina sp. nov., a new species of the genus Nonomuraea isolated from sea side sediment in Thai sea.</title>
        <authorList>
            <person name="Ngamcharungchit C."/>
            <person name="Matsumoto A."/>
            <person name="Suriyachadkun C."/>
            <person name="Panbangred W."/>
            <person name="Inahashi Y."/>
            <person name="Intra B."/>
        </authorList>
    </citation>
    <scope>NUCLEOTIDE SEQUENCE [LARGE SCALE GENOMIC DNA]</scope>
    <source>
        <strain evidence="5 6">DSM 43553</strain>
    </source>
</reference>
<dbReference type="InterPro" id="IPR051120">
    <property type="entry name" value="ABC_AA/LPS_Transport"/>
</dbReference>
<keyword evidence="2" id="KW-0547">Nucleotide-binding</keyword>
<dbReference type="InterPro" id="IPR032823">
    <property type="entry name" value="BCA_ABC_TP_C"/>
</dbReference>
<evidence type="ECO:0000259" key="4">
    <source>
        <dbReference type="PROSITE" id="PS50893"/>
    </source>
</evidence>
<evidence type="ECO:0000256" key="2">
    <source>
        <dbReference type="ARBA" id="ARBA00022741"/>
    </source>
</evidence>
<dbReference type="EMBL" id="JAPNUD010000013">
    <property type="protein sequence ID" value="MDA0640423.1"/>
    <property type="molecule type" value="Genomic_DNA"/>
</dbReference>
<dbReference type="GO" id="GO:0005524">
    <property type="term" value="F:ATP binding"/>
    <property type="evidence" value="ECO:0007669"/>
    <property type="project" value="UniProtKB-KW"/>
</dbReference>
<evidence type="ECO:0000313" key="6">
    <source>
        <dbReference type="Proteomes" id="UP001212498"/>
    </source>
</evidence>